<keyword evidence="3" id="KW-1185">Reference proteome</keyword>
<feature type="transmembrane region" description="Helical" evidence="1">
    <location>
        <begin position="5"/>
        <end position="23"/>
    </location>
</feature>
<keyword evidence="1" id="KW-0812">Transmembrane</keyword>
<dbReference type="EMBL" id="WHJC01000578">
    <property type="protein sequence ID" value="MPQ45306.1"/>
    <property type="molecule type" value="Genomic_DNA"/>
</dbReference>
<name>A0A6I1MP62_9CLOT</name>
<protein>
    <submittedName>
        <fullName evidence="2">Uncharacterized protein</fullName>
    </submittedName>
</protein>
<keyword evidence="1" id="KW-0472">Membrane</keyword>
<evidence type="ECO:0000256" key="1">
    <source>
        <dbReference type="SAM" id="Phobius"/>
    </source>
</evidence>
<dbReference type="Proteomes" id="UP000430345">
    <property type="component" value="Unassembled WGS sequence"/>
</dbReference>
<organism evidence="2 3">
    <name type="scientific">Clostridium tarantellae</name>
    <dbReference type="NCBI Taxonomy" id="39493"/>
    <lineage>
        <taxon>Bacteria</taxon>
        <taxon>Bacillati</taxon>
        <taxon>Bacillota</taxon>
        <taxon>Clostridia</taxon>
        <taxon>Eubacteriales</taxon>
        <taxon>Clostridiaceae</taxon>
        <taxon>Clostridium</taxon>
    </lineage>
</organism>
<dbReference type="RefSeq" id="WP_152892471.1">
    <property type="nucleotide sequence ID" value="NZ_WHJC01000578.1"/>
</dbReference>
<evidence type="ECO:0000313" key="2">
    <source>
        <dbReference type="EMBL" id="MPQ45306.1"/>
    </source>
</evidence>
<proteinExistence type="predicted"/>
<dbReference type="AlphaFoldDB" id="A0A6I1MP62"/>
<gene>
    <name evidence="2" type="ORF">GBZ86_16440</name>
</gene>
<comment type="caution">
    <text evidence="2">The sequence shown here is derived from an EMBL/GenBank/DDBJ whole genome shotgun (WGS) entry which is preliminary data.</text>
</comment>
<accession>A0A6I1MP62</accession>
<reference evidence="2 3" key="1">
    <citation type="submission" date="2019-10" db="EMBL/GenBank/DDBJ databases">
        <title>The Genome Sequence of Clostridium tarantellae Isolated from Fish Brain.</title>
        <authorList>
            <person name="Bano L."/>
            <person name="Kiel M."/>
            <person name="Sales G."/>
            <person name="Doxey A.C."/>
            <person name="Mansfield M.J."/>
            <person name="Schiavone M."/>
            <person name="Rossetto O."/>
            <person name="Pirazzini M."/>
            <person name="Dobrindt U."/>
            <person name="Montecucco C."/>
        </authorList>
    </citation>
    <scope>NUCLEOTIDE SEQUENCE [LARGE SCALE GENOMIC DNA]</scope>
    <source>
        <strain evidence="2 3">DSM 3997</strain>
    </source>
</reference>
<evidence type="ECO:0000313" key="3">
    <source>
        <dbReference type="Proteomes" id="UP000430345"/>
    </source>
</evidence>
<sequence>MKKYIFSIISIFIGILLNLITFIDTPNKYNIYPIHFVDLMDNMIVLFILSLISISCAIISLKKYNEQGLSSIGIILNMFPGYLTLLNFLSI</sequence>
<feature type="transmembrane region" description="Helical" evidence="1">
    <location>
        <begin position="43"/>
        <end position="61"/>
    </location>
</feature>
<keyword evidence="1" id="KW-1133">Transmembrane helix</keyword>
<feature type="transmembrane region" description="Helical" evidence="1">
    <location>
        <begin position="68"/>
        <end position="89"/>
    </location>
</feature>